<evidence type="ECO:0000313" key="2">
    <source>
        <dbReference type="Proteomes" id="UP001386955"/>
    </source>
</evidence>
<dbReference type="Proteomes" id="UP001386955">
    <property type="component" value="Unassembled WGS sequence"/>
</dbReference>
<evidence type="ECO:0000313" key="1">
    <source>
        <dbReference type="EMBL" id="KAK7388964.1"/>
    </source>
</evidence>
<accession>A0AAN9XEQ8</accession>
<dbReference type="AlphaFoldDB" id="A0AAN9XEQ8"/>
<gene>
    <name evidence="1" type="ORF">VNO78_23795</name>
</gene>
<reference evidence="1 2" key="1">
    <citation type="submission" date="2024-01" db="EMBL/GenBank/DDBJ databases">
        <title>The genomes of 5 underutilized Papilionoideae crops provide insights into root nodulation and disease resistanc.</title>
        <authorList>
            <person name="Jiang F."/>
        </authorList>
    </citation>
    <scope>NUCLEOTIDE SEQUENCE [LARGE SCALE GENOMIC DNA]</scope>
    <source>
        <strain evidence="1">DUOXIRENSHENG_FW03</strain>
        <tissue evidence="1">Leaves</tissue>
    </source>
</reference>
<dbReference type="EMBL" id="JAYMYS010000006">
    <property type="protein sequence ID" value="KAK7388964.1"/>
    <property type="molecule type" value="Genomic_DNA"/>
</dbReference>
<name>A0AAN9XEQ8_PSOTE</name>
<keyword evidence="2" id="KW-1185">Reference proteome</keyword>
<organism evidence="1 2">
    <name type="scientific">Psophocarpus tetragonolobus</name>
    <name type="common">Winged bean</name>
    <name type="synonym">Dolichos tetragonolobus</name>
    <dbReference type="NCBI Taxonomy" id="3891"/>
    <lineage>
        <taxon>Eukaryota</taxon>
        <taxon>Viridiplantae</taxon>
        <taxon>Streptophyta</taxon>
        <taxon>Embryophyta</taxon>
        <taxon>Tracheophyta</taxon>
        <taxon>Spermatophyta</taxon>
        <taxon>Magnoliopsida</taxon>
        <taxon>eudicotyledons</taxon>
        <taxon>Gunneridae</taxon>
        <taxon>Pentapetalae</taxon>
        <taxon>rosids</taxon>
        <taxon>fabids</taxon>
        <taxon>Fabales</taxon>
        <taxon>Fabaceae</taxon>
        <taxon>Papilionoideae</taxon>
        <taxon>50 kb inversion clade</taxon>
        <taxon>NPAAA clade</taxon>
        <taxon>indigoferoid/millettioid clade</taxon>
        <taxon>Phaseoleae</taxon>
        <taxon>Psophocarpus</taxon>
    </lineage>
</organism>
<comment type="caution">
    <text evidence="1">The sequence shown here is derived from an EMBL/GenBank/DDBJ whole genome shotgun (WGS) entry which is preliminary data.</text>
</comment>
<protein>
    <submittedName>
        <fullName evidence="1">Uncharacterized protein</fullName>
    </submittedName>
</protein>
<sequence>MAKVDSSSKPQSIASAKMKHIGNLMHVSLDLFLKVFFFCEMVCRESIRTCPKMMSHSDKTICVEETINIKDKSDGNSKEVIGGRDEEEITT</sequence>
<proteinExistence type="predicted"/>